<organism evidence="2 3">
    <name type="scientific">Pseudomonas fluorescens</name>
    <dbReference type="NCBI Taxonomy" id="294"/>
    <lineage>
        <taxon>Bacteria</taxon>
        <taxon>Pseudomonadati</taxon>
        <taxon>Pseudomonadota</taxon>
        <taxon>Gammaproteobacteria</taxon>
        <taxon>Pseudomonadales</taxon>
        <taxon>Pseudomonadaceae</taxon>
        <taxon>Pseudomonas</taxon>
    </lineage>
</organism>
<reference evidence="2 3" key="1">
    <citation type="submission" date="2015-01" db="EMBL/GenBank/DDBJ databases">
        <title>Genome sequence of the beneficial rhizobacterium Pseudomonas fluorescens 2-79.</title>
        <authorList>
            <person name="Thuermer A."/>
            <person name="Daniel R."/>
        </authorList>
    </citation>
    <scope>NUCLEOTIDE SEQUENCE [LARGE SCALE GENOMIC DNA]</scope>
    <source>
        <strain evidence="2 3">2-79</strain>
    </source>
</reference>
<dbReference type="Proteomes" id="UP000032210">
    <property type="component" value="Unassembled WGS sequence"/>
</dbReference>
<protein>
    <recommendedName>
        <fullName evidence="1">MoeA C-terminal domain-containing protein</fullName>
    </recommendedName>
</protein>
<evidence type="ECO:0000313" key="2">
    <source>
        <dbReference type="EMBL" id="KIR22894.1"/>
    </source>
</evidence>
<name>A0A0D0TLP2_PSEFL</name>
<accession>A0A0D0TLP2</accession>
<feature type="domain" description="MoeA C-terminal" evidence="1">
    <location>
        <begin position="7"/>
        <end position="70"/>
    </location>
</feature>
<dbReference type="InterPro" id="IPR005111">
    <property type="entry name" value="MoeA_C_domain_IV"/>
</dbReference>
<dbReference type="PATRIC" id="fig|294.125.peg.1621"/>
<dbReference type="GO" id="GO:0032324">
    <property type="term" value="P:molybdopterin cofactor biosynthetic process"/>
    <property type="evidence" value="ECO:0007669"/>
    <property type="project" value="InterPro"/>
</dbReference>
<dbReference type="InterPro" id="IPR036688">
    <property type="entry name" value="MoeA_C_domain_IV_sf"/>
</dbReference>
<evidence type="ECO:0000259" key="1">
    <source>
        <dbReference type="Pfam" id="PF03454"/>
    </source>
</evidence>
<sequence>MSFEVSVGFEWPKAGSRREYLRSRIEAGRAVLYPNQSSGVMLGASWADGLVEIFEGSTLQMGDTARFIPFSELF</sequence>
<comment type="caution">
    <text evidence="2">The sequence shown here is derived from an EMBL/GenBank/DDBJ whole genome shotgun (WGS) entry which is preliminary data.</text>
</comment>
<gene>
    <name evidence="2" type="ORF">PFLU3_15760</name>
</gene>
<proteinExistence type="predicted"/>
<dbReference type="Gene3D" id="2.40.340.10">
    <property type="entry name" value="MoeA, C-terminal, domain IV"/>
    <property type="match status" value="1"/>
</dbReference>
<evidence type="ECO:0000313" key="3">
    <source>
        <dbReference type="Proteomes" id="UP000032210"/>
    </source>
</evidence>
<dbReference type="Pfam" id="PF03454">
    <property type="entry name" value="MoeA_C"/>
    <property type="match status" value="1"/>
</dbReference>
<dbReference type="SUPFAM" id="SSF63867">
    <property type="entry name" value="MoeA C-terminal domain-like"/>
    <property type="match status" value="1"/>
</dbReference>
<dbReference type="EMBL" id="JXCQ01000010">
    <property type="protein sequence ID" value="KIR22894.1"/>
    <property type="molecule type" value="Genomic_DNA"/>
</dbReference>
<dbReference type="AlphaFoldDB" id="A0A0D0TLP2"/>